<evidence type="ECO:0000313" key="4">
    <source>
        <dbReference type="Proteomes" id="UP000027000"/>
    </source>
</evidence>
<dbReference type="CDD" id="cd22249">
    <property type="entry name" value="UDM1_RNF168_RNF169-like"/>
    <property type="match status" value="1"/>
</dbReference>
<feature type="region of interest" description="Disordered" evidence="2">
    <location>
        <begin position="1669"/>
        <end position="1717"/>
    </location>
</feature>
<evidence type="ECO:0007829" key="5">
    <source>
        <dbReference type="PDB" id="9K3A"/>
    </source>
</evidence>
<reference evidence="5" key="2">
    <citation type="journal article" date="2025" name="Proc. Natl. Acad. Sci. U.S.A.">
        <title>Cryo-EM structure of cyanopodophage A4 reveals a pentameric pre-ejectosome in the double-stabilized capsid.</title>
        <authorList>
            <person name="Hou P."/>
            <person name="Zhou R.Q."/>
            <person name="Jiang Y.L."/>
            <person name="Yu R.C."/>
            <person name="Du K."/>
            <person name="Gan N."/>
            <person name="Ke F."/>
            <person name="Zhang Q.Y."/>
            <person name="Li Q."/>
            <person name="Zhou C.Z."/>
        </authorList>
    </citation>
    <scope>STRUCTURE BY ELECTRON MICROSCOPY (3.60 ANGSTROMS)</scope>
</reference>
<evidence type="ECO:0000256" key="2">
    <source>
        <dbReference type="SAM" id="MobiDB-lite"/>
    </source>
</evidence>
<name>A0A059PY24_9CAUD</name>
<feature type="coiled-coil region" evidence="1">
    <location>
        <begin position="1642"/>
        <end position="1669"/>
    </location>
</feature>
<feature type="region of interest" description="Disordered" evidence="2">
    <location>
        <begin position="1267"/>
        <end position="1289"/>
    </location>
</feature>
<dbReference type="Proteomes" id="UP000027000">
    <property type="component" value="Segment"/>
</dbReference>
<accession>A0A059PY24</accession>
<evidence type="ECO:0000256" key="1">
    <source>
        <dbReference type="SAM" id="Coils"/>
    </source>
</evidence>
<dbReference type="EMDB" id="EMD-62011"/>
<dbReference type="GeneID" id="19686318"/>
<keyword evidence="1" id="KW-0175">Coiled coil</keyword>
<evidence type="ECO:0000313" key="3">
    <source>
        <dbReference type="EMBL" id="AGR48554.1"/>
    </source>
</evidence>
<feature type="compositionally biased region" description="Low complexity" evidence="2">
    <location>
        <begin position="1676"/>
        <end position="1685"/>
    </location>
</feature>
<keyword evidence="5" id="KW-0002">3D-structure</keyword>
<keyword evidence="4" id="KW-1185">Reference proteome</keyword>
<protein>
    <submittedName>
        <fullName evidence="3">Tail protein</fullName>
    </submittedName>
</protein>
<dbReference type="EMBL" id="KF356198">
    <property type="protein sequence ID" value="AGR48554.1"/>
    <property type="molecule type" value="Genomic_DNA"/>
</dbReference>
<sequence>MSIIKDVQDSNDPQLDKFNNEDAPKLAPVIPTPQPTDAGLSLGSTPVGVNPQAVIETESTPQPLTPEQQALTDSYNEASRLTTNVQPMSELVQPQQALPTPTNIDSQQPTVFESANQFNLSATDNLLQQGKITQELINETQLTQSHIPTVYSTPYDGDEWDLDFEASLERAGVLPGQKPSPETFNSQFNAQPTNEDASRSFNPNALKRSQFDVEGALAAIRNINTQEGLTGYQTIKPWGEGALSSLMYGLGVVSNTIRGGVIDAVNVRNRVVNQLPKPIQGVLNFNPASALTGQQLIRPDANYRGSYTLDAIRGRQYSFTANSTNKDEPIGITGFKAFDDLAERMRQNRNARYNAINKTFGREIAKPVAVEERWSTDLSFWAGFGLDTILDPIDSIGVAWKASGLLLGNAPSYVKRGIPTNTGRVIVTPAASERKLLPPGRTRYTPPGKPDGYELGLTEPLTNNKYQVVQTPKGEVSIPVGQPTVQAKLPSIASNNKVTSLTLRREIRRPDGVIDVEFTPNPGAFDRVTGISNEPLAQLPSSEARRPLEPTQFETIQTPNGEVQVPINQPSAPRQLPGTRTYSQPNWRWSRVVDGYINPEGMQPIIEVVRRKPEVFTTNSTSGYSPNWEYWSAPKVDDLYIPAPIDVEFKVIPNKPSNLPLKPSSLSEDIVQGVDGEVRVPSSTQPNSQLALPYGEPYPLTQWDLSLETNPPQIGQRIDNNITVAKNQGEAIDDVINNAPRTVEYNVSGLEIPRRNVTPQGFPKLEPRYDIKPPETPRVIELAPESVTVIREALDSNDWVKAYDELLRKRVPVSDIKRKLETGRIDEAVNDLRKLIGDIKPKTAPEPKPVAPKRQRRRVIKADGTAVYETVRVNPETQLLDAAITNINVVANVVDVPSMSVSQSTPASPLAIDAASDALRPVSPGTPLVAPTSEVNKQLVDQLTRLTETERMMKRRGASPETLERIRTQKLELRKAIADGDELAEPKVKPEPVTPAINKTVLTGTMTMSELSQQLLDNVPGSRIDPDKVRRVERKLSEVEALMKVIPNPITGEPLLGSANTRKFRTWAKDSSTSPTAYLNKLGLQEYPLLYRLFERDGAAIDIDALAHPEFRVILDKPLPDKTSRQVVVSNTPSLTKPTVQSESKAITEMTINELRSERKLLKSQINELDDPSDLIERLMELDDAINNLDITKPENLKVVQDEVIPETQHGTSPEVVKLTQQKLDIENEVINTGVRVQELELELARQKVQLEDALSRIEETADINPHDVISEPLPSGRARRVPTEIPPNDGTILTQKEAARFYDISEGNFKNGDTKPRPALVHTKHMVSDVVVPNDVIQREFDNIMNMGGITQPIVITPVGLDDVYIKYAVVDNHAIYEAAKLAREADPRKFENVNVIVIHPSKADPSYFADEVLPTNTTEGSLYHGTRVKGWTPGNGGVGEWGSGTYFSKSSQAASDNAIKPLRPALGEVIDNVTQPTIHEVLPDFKRTVDVNSPVDGDFSAALLMSANELMDGSEFTSFKRSIMKPGTVQLRDTIKTPADIYAAIEKYAAKNDIEWTPERTHKFKSRINERLRLVGVDALTDGDTTLVINPDAVSVINSHLLDETDAIGTSIARYNSASEAAGRNSGIPTANANQAEASVMLQRQMYEETIEKLEDAKRQQRTAITKSHEIDEQLTQTAQAEQTTKRQQRVAKSQKRAEREAERLGKKRDNPCQF</sequence>
<feature type="region of interest" description="Disordered" evidence="2">
    <location>
        <begin position="175"/>
        <end position="202"/>
    </location>
</feature>
<reference evidence="3 4" key="1">
    <citation type="journal article" date="2015" name="Virus Res.">
        <title>Unraveling the genome structure of cyanobacterial podovirus A-4L with long direct terminal repeats.</title>
        <authorList>
            <person name="Ou T."/>
            <person name="Liao X.Y."/>
            <person name="Gao X.C."/>
            <person name="Xu X.D."/>
            <person name="Zhang Q.Y."/>
        </authorList>
    </citation>
    <scope>NUCLEOTIDE SEQUENCE [LARGE SCALE GENOMIC DNA]</scope>
</reference>
<organism evidence="3 4">
    <name type="scientific">Anabaena phage A-4L</name>
    <dbReference type="NCBI Taxonomy" id="1357732"/>
    <lineage>
        <taxon>Viruses</taxon>
        <taxon>Duplodnaviria</taxon>
        <taxon>Heunggongvirae</taxon>
        <taxon>Uroviricota</taxon>
        <taxon>Caudoviricetes</taxon>
        <taxon>Saffermanviridae</taxon>
        <taxon>Kozyakovvirus</taxon>
        <taxon>Kozyakovvirus A4L</taxon>
    </lineage>
</organism>
<dbReference type="SMR" id="A0A059PY24"/>
<proteinExistence type="evidence at protein level"/>
<dbReference type="PDB" id="9K3A">
    <property type="method" value="EM"/>
    <property type="resolution" value="3.60 A"/>
    <property type="chains" value="B=1-1717"/>
</dbReference>
<gene>
    <name evidence="3" type="ORF">A4L_27</name>
</gene>
<feature type="compositionally biased region" description="Basic and acidic residues" evidence="2">
    <location>
        <begin position="14"/>
        <end position="24"/>
    </location>
</feature>
<feature type="region of interest" description="Disordered" evidence="2">
    <location>
        <begin position="1"/>
        <end position="48"/>
    </location>
</feature>
<feature type="compositionally biased region" description="Basic and acidic residues" evidence="2">
    <location>
        <begin position="1698"/>
        <end position="1717"/>
    </location>
</feature>
<dbReference type="KEGG" id="vg:19686318"/>
<feature type="compositionally biased region" description="Polar residues" evidence="2">
    <location>
        <begin position="180"/>
        <end position="202"/>
    </location>
</feature>
<dbReference type="RefSeq" id="YP_009042797.1">
    <property type="nucleotide sequence ID" value="NC_024358.1"/>
</dbReference>